<feature type="region of interest" description="Disordered" evidence="1">
    <location>
        <begin position="309"/>
        <end position="451"/>
    </location>
</feature>
<dbReference type="EMBL" id="BSXW01000316">
    <property type="protein sequence ID" value="GMF18410.1"/>
    <property type="molecule type" value="Genomic_DNA"/>
</dbReference>
<feature type="compositionally biased region" description="Polar residues" evidence="1">
    <location>
        <begin position="267"/>
        <end position="285"/>
    </location>
</feature>
<feature type="region of interest" description="Disordered" evidence="1">
    <location>
        <begin position="165"/>
        <end position="198"/>
    </location>
</feature>
<feature type="region of interest" description="Disordered" evidence="1">
    <location>
        <begin position="267"/>
        <end position="290"/>
    </location>
</feature>
<feature type="compositionally biased region" description="Polar residues" evidence="1">
    <location>
        <begin position="332"/>
        <end position="346"/>
    </location>
</feature>
<reference evidence="2" key="1">
    <citation type="submission" date="2023-04" db="EMBL/GenBank/DDBJ databases">
        <title>Phytophthora lilii NBRC 32176.</title>
        <authorList>
            <person name="Ichikawa N."/>
            <person name="Sato H."/>
            <person name="Tonouchi N."/>
        </authorList>
    </citation>
    <scope>NUCLEOTIDE SEQUENCE</scope>
    <source>
        <strain evidence="2">NBRC 32176</strain>
    </source>
</reference>
<name>A0A9W6WUW5_9STRA</name>
<proteinExistence type="predicted"/>
<dbReference type="Proteomes" id="UP001165083">
    <property type="component" value="Unassembled WGS sequence"/>
</dbReference>
<feature type="compositionally biased region" description="Polar residues" evidence="1">
    <location>
        <begin position="400"/>
        <end position="411"/>
    </location>
</feature>
<comment type="caution">
    <text evidence="2">The sequence shown here is derived from an EMBL/GenBank/DDBJ whole genome shotgun (WGS) entry which is preliminary data.</text>
</comment>
<feature type="compositionally biased region" description="Acidic residues" evidence="1">
    <location>
        <begin position="70"/>
        <end position="79"/>
    </location>
</feature>
<organism evidence="2 3">
    <name type="scientific">Phytophthora lilii</name>
    <dbReference type="NCBI Taxonomy" id="2077276"/>
    <lineage>
        <taxon>Eukaryota</taxon>
        <taxon>Sar</taxon>
        <taxon>Stramenopiles</taxon>
        <taxon>Oomycota</taxon>
        <taxon>Peronosporomycetes</taxon>
        <taxon>Peronosporales</taxon>
        <taxon>Peronosporaceae</taxon>
        <taxon>Phytophthora</taxon>
    </lineage>
</organism>
<gene>
    <name evidence="2" type="ORF">Plil01_000688400</name>
</gene>
<feature type="compositionally biased region" description="Basic residues" evidence="1">
    <location>
        <begin position="55"/>
        <end position="64"/>
    </location>
</feature>
<evidence type="ECO:0000313" key="3">
    <source>
        <dbReference type="Proteomes" id="UP001165083"/>
    </source>
</evidence>
<feature type="region of interest" description="Disordered" evidence="1">
    <location>
        <begin position="1"/>
        <end position="143"/>
    </location>
</feature>
<feature type="compositionally biased region" description="Low complexity" evidence="1">
    <location>
        <begin position="80"/>
        <end position="103"/>
    </location>
</feature>
<keyword evidence="3" id="KW-1185">Reference proteome</keyword>
<feature type="compositionally biased region" description="Polar residues" evidence="1">
    <location>
        <begin position="425"/>
        <end position="441"/>
    </location>
</feature>
<feature type="compositionally biased region" description="Basic and acidic residues" evidence="1">
    <location>
        <begin position="11"/>
        <end position="38"/>
    </location>
</feature>
<sequence length="451" mass="49602">MRCRPSGLTKQNEELHARLSADEMSVADRTRKRTHEETQCTQSPTKVVVSPPRPRPVKKVRRVSKSQEANESEASEDEANPPVVSQSVSEPASEPVSEPSSSPATQPAPESGPRARAATSKAAGKKRRRPDVPAPDSKLAELQKQNDEFAKAIAVNSVALIKKTEEATKNEQDLAASRKENATLKKAHEEEMTKLKNEGAAELAKAKAEAAIELAKQTKSAKQKFDELRQERDNLRKIINDVLADPKAPSQVKTVVELDMTIKASQDELSLQTQQHDQSETTPPSKRQLVEIERKKEMALRLMSVQRARIQTQQRVAEQSEEERKLAESIAQDPTNLSGSSQSQDSIDAGQLRNGRRDSQLSIASNEHSEPSPGDLAQTLDEEIKSIDTSQGQPPLFTQFGASTDNSNRPATLSKPPVFRPVLESMTTRLEGSQESKSQQGEGFDEETKGN</sequence>
<dbReference type="OrthoDB" id="114364at2759"/>
<evidence type="ECO:0000313" key="2">
    <source>
        <dbReference type="EMBL" id="GMF18410.1"/>
    </source>
</evidence>
<dbReference type="AlphaFoldDB" id="A0A9W6WUW5"/>
<accession>A0A9W6WUW5</accession>
<evidence type="ECO:0000256" key="1">
    <source>
        <dbReference type="SAM" id="MobiDB-lite"/>
    </source>
</evidence>
<protein>
    <submittedName>
        <fullName evidence="2">Unnamed protein product</fullName>
    </submittedName>
</protein>